<dbReference type="AlphaFoldDB" id="A0A926NW78"/>
<keyword evidence="1" id="KW-0812">Transmembrane</keyword>
<keyword evidence="1" id="KW-1133">Transmembrane helix</keyword>
<feature type="transmembrane region" description="Helical" evidence="1">
    <location>
        <begin position="58"/>
        <end position="77"/>
    </location>
</feature>
<dbReference type="EMBL" id="JABFCZ010000015">
    <property type="protein sequence ID" value="MBD1547519.1"/>
    <property type="molecule type" value="Genomic_DNA"/>
</dbReference>
<dbReference type="Proteomes" id="UP000598467">
    <property type="component" value="Unassembled WGS sequence"/>
</dbReference>
<gene>
    <name evidence="2" type="ORF">HK439_14725</name>
</gene>
<sequence>MADVSEVESKRDQLIFWLVYSGFIVSGLIAISVIWGVLYLTFDGQVDDNGKVIIPDVLQNWGGIIVGFYFGTFVSLIKDYMKMK</sequence>
<comment type="caution">
    <text evidence="2">The sequence shown here is derived from an EMBL/GenBank/DDBJ whole genome shotgun (WGS) entry which is preliminary data.</text>
</comment>
<dbReference type="RefSeq" id="WP_190292270.1">
    <property type="nucleotide sequence ID" value="NZ_JABFCZ010000015.1"/>
</dbReference>
<proteinExistence type="predicted"/>
<evidence type="ECO:0000313" key="3">
    <source>
        <dbReference type="Proteomes" id="UP000598467"/>
    </source>
</evidence>
<evidence type="ECO:0000256" key="1">
    <source>
        <dbReference type="SAM" id="Phobius"/>
    </source>
</evidence>
<reference evidence="2" key="1">
    <citation type="submission" date="2020-05" db="EMBL/GenBank/DDBJ databases">
        <title>Identification of trans-AT polyketide cluster in two marine bacteria, producers of a novel glutaramide-containing polyketide sesbanimide D and analogs.</title>
        <authorList>
            <person name="Kacar D."/>
            <person name="Rodriguez P."/>
            <person name="Canedo L."/>
            <person name="Gonzalez E."/>
            <person name="Galan B."/>
            <person name="De La Calle F."/>
            <person name="Garcia J.L."/>
        </authorList>
    </citation>
    <scope>NUCLEOTIDE SEQUENCE</scope>
    <source>
        <strain evidence="2">PHM038</strain>
    </source>
</reference>
<organism evidence="2 3">
    <name type="scientific">Roseibium aggregatum</name>
    <dbReference type="NCBI Taxonomy" id="187304"/>
    <lineage>
        <taxon>Bacteria</taxon>
        <taxon>Pseudomonadati</taxon>
        <taxon>Pseudomonadota</taxon>
        <taxon>Alphaproteobacteria</taxon>
        <taxon>Hyphomicrobiales</taxon>
        <taxon>Stappiaceae</taxon>
        <taxon>Roseibium</taxon>
    </lineage>
</organism>
<feature type="transmembrane region" description="Helical" evidence="1">
    <location>
        <begin position="14"/>
        <end position="38"/>
    </location>
</feature>
<protein>
    <submittedName>
        <fullName evidence="2">Uncharacterized protein</fullName>
    </submittedName>
</protein>
<name>A0A926NW78_9HYPH</name>
<keyword evidence="1" id="KW-0472">Membrane</keyword>
<accession>A0A926NW78</accession>
<evidence type="ECO:0000313" key="2">
    <source>
        <dbReference type="EMBL" id="MBD1547519.1"/>
    </source>
</evidence>